<name>A0A0A8Y1M9_ARUDO</name>
<protein>
    <submittedName>
        <fullName evidence="1">Uncharacterized protein</fullName>
    </submittedName>
</protein>
<evidence type="ECO:0000313" key="1">
    <source>
        <dbReference type="EMBL" id="JAD19013.1"/>
    </source>
</evidence>
<reference evidence="1" key="1">
    <citation type="submission" date="2014-09" db="EMBL/GenBank/DDBJ databases">
        <authorList>
            <person name="Magalhaes I.L.F."/>
            <person name="Oliveira U."/>
            <person name="Santos F.R."/>
            <person name="Vidigal T.H.D.A."/>
            <person name="Brescovit A.D."/>
            <person name="Santos A.J."/>
        </authorList>
    </citation>
    <scope>NUCLEOTIDE SEQUENCE</scope>
    <source>
        <tissue evidence="1">Shoot tissue taken approximately 20 cm above the soil surface</tissue>
    </source>
</reference>
<proteinExistence type="predicted"/>
<dbReference type="AlphaFoldDB" id="A0A0A8Y1M9"/>
<sequence length="47" mass="5380">MNFKTFGDLGFATSAPILFYRQQYLYLAADLFLSKCSCLLLIQPRNS</sequence>
<dbReference type="EMBL" id="GBRH01278882">
    <property type="protein sequence ID" value="JAD19013.1"/>
    <property type="molecule type" value="Transcribed_RNA"/>
</dbReference>
<organism evidence="1">
    <name type="scientific">Arundo donax</name>
    <name type="common">Giant reed</name>
    <name type="synonym">Donax arundinaceus</name>
    <dbReference type="NCBI Taxonomy" id="35708"/>
    <lineage>
        <taxon>Eukaryota</taxon>
        <taxon>Viridiplantae</taxon>
        <taxon>Streptophyta</taxon>
        <taxon>Embryophyta</taxon>
        <taxon>Tracheophyta</taxon>
        <taxon>Spermatophyta</taxon>
        <taxon>Magnoliopsida</taxon>
        <taxon>Liliopsida</taxon>
        <taxon>Poales</taxon>
        <taxon>Poaceae</taxon>
        <taxon>PACMAD clade</taxon>
        <taxon>Arundinoideae</taxon>
        <taxon>Arundineae</taxon>
        <taxon>Arundo</taxon>
    </lineage>
</organism>
<accession>A0A0A8Y1M9</accession>
<reference evidence="1" key="2">
    <citation type="journal article" date="2015" name="Data Brief">
        <title>Shoot transcriptome of the giant reed, Arundo donax.</title>
        <authorList>
            <person name="Barrero R.A."/>
            <person name="Guerrero F.D."/>
            <person name="Moolhuijzen P."/>
            <person name="Goolsby J.A."/>
            <person name="Tidwell J."/>
            <person name="Bellgard S.E."/>
            <person name="Bellgard M.I."/>
        </authorList>
    </citation>
    <scope>NUCLEOTIDE SEQUENCE</scope>
    <source>
        <tissue evidence="1">Shoot tissue taken approximately 20 cm above the soil surface</tissue>
    </source>
</reference>